<keyword evidence="3" id="KW-1185">Reference proteome</keyword>
<evidence type="ECO:0000313" key="2">
    <source>
        <dbReference type="EMBL" id="KAJ7776052.1"/>
    </source>
</evidence>
<organism evidence="2 3">
    <name type="scientific">Mycena maculata</name>
    <dbReference type="NCBI Taxonomy" id="230809"/>
    <lineage>
        <taxon>Eukaryota</taxon>
        <taxon>Fungi</taxon>
        <taxon>Dikarya</taxon>
        <taxon>Basidiomycota</taxon>
        <taxon>Agaricomycotina</taxon>
        <taxon>Agaricomycetes</taxon>
        <taxon>Agaricomycetidae</taxon>
        <taxon>Agaricales</taxon>
        <taxon>Marasmiineae</taxon>
        <taxon>Mycenaceae</taxon>
        <taxon>Mycena</taxon>
    </lineage>
</organism>
<evidence type="ECO:0000256" key="1">
    <source>
        <dbReference type="SAM" id="Phobius"/>
    </source>
</evidence>
<accession>A0AAD7K2X6</accession>
<feature type="transmembrane region" description="Helical" evidence="1">
    <location>
        <begin position="216"/>
        <end position="234"/>
    </location>
</feature>
<reference evidence="2" key="1">
    <citation type="submission" date="2023-03" db="EMBL/GenBank/DDBJ databases">
        <title>Massive genome expansion in bonnet fungi (Mycena s.s.) driven by repeated elements and novel gene families across ecological guilds.</title>
        <authorList>
            <consortium name="Lawrence Berkeley National Laboratory"/>
            <person name="Harder C.B."/>
            <person name="Miyauchi S."/>
            <person name="Viragh M."/>
            <person name="Kuo A."/>
            <person name="Thoen E."/>
            <person name="Andreopoulos B."/>
            <person name="Lu D."/>
            <person name="Skrede I."/>
            <person name="Drula E."/>
            <person name="Henrissat B."/>
            <person name="Morin E."/>
            <person name="Kohler A."/>
            <person name="Barry K."/>
            <person name="LaButti K."/>
            <person name="Morin E."/>
            <person name="Salamov A."/>
            <person name="Lipzen A."/>
            <person name="Mereny Z."/>
            <person name="Hegedus B."/>
            <person name="Baldrian P."/>
            <person name="Stursova M."/>
            <person name="Weitz H."/>
            <person name="Taylor A."/>
            <person name="Grigoriev I.V."/>
            <person name="Nagy L.G."/>
            <person name="Martin F."/>
            <person name="Kauserud H."/>
        </authorList>
    </citation>
    <scope>NUCLEOTIDE SEQUENCE</scope>
    <source>
        <strain evidence="2">CBHHK188m</strain>
    </source>
</reference>
<feature type="transmembrane region" description="Helical" evidence="1">
    <location>
        <begin position="139"/>
        <end position="157"/>
    </location>
</feature>
<feature type="transmembrane region" description="Helical" evidence="1">
    <location>
        <begin position="178"/>
        <end position="196"/>
    </location>
</feature>
<comment type="caution">
    <text evidence="2">The sequence shown here is derived from an EMBL/GenBank/DDBJ whole genome shotgun (WGS) entry which is preliminary data.</text>
</comment>
<dbReference type="EMBL" id="JARJLG010000013">
    <property type="protein sequence ID" value="KAJ7776052.1"/>
    <property type="molecule type" value="Genomic_DNA"/>
</dbReference>
<keyword evidence="1" id="KW-1133">Transmembrane helix</keyword>
<dbReference type="Proteomes" id="UP001215280">
    <property type="component" value="Unassembled WGS sequence"/>
</dbReference>
<name>A0AAD7K2X6_9AGAR</name>
<keyword evidence="1" id="KW-0472">Membrane</keyword>
<gene>
    <name evidence="2" type="ORF">DFH07DRAFT_799107</name>
</gene>
<sequence>MGNNPSLFEQTPQEHAELTARFMEKQRETAIWPPETQVPPGHVLVHFYVYRHKVRDGLRPDMETTLRLEESGELSLYAVRRRWGLETCTIIDPLELKLGFPADPNWLPSRVVKELVERQGCIKVIEPYASYETLVKRQLRHIVLACGFIFHSYYILVRSDVSKDYHTLRRFYIDWTRAGYLVIFLAVVFLIFAAMMDIDLGILRLFSGVVDTVAGSAWMGFAFWAGLCILFFVAPGEHVKAMGLEDVKLVILLSA</sequence>
<dbReference type="AlphaFoldDB" id="A0AAD7K2X6"/>
<proteinExistence type="predicted"/>
<evidence type="ECO:0000313" key="3">
    <source>
        <dbReference type="Proteomes" id="UP001215280"/>
    </source>
</evidence>
<protein>
    <submittedName>
        <fullName evidence="2">Uncharacterized protein</fullName>
    </submittedName>
</protein>
<keyword evidence="1" id="KW-0812">Transmembrane</keyword>